<organism evidence="1 2">
    <name type="scientific">Acinetobacter stercoris</name>
    <dbReference type="NCBI Taxonomy" id="2126983"/>
    <lineage>
        <taxon>Bacteria</taxon>
        <taxon>Pseudomonadati</taxon>
        <taxon>Pseudomonadota</taxon>
        <taxon>Gammaproteobacteria</taxon>
        <taxon>Moraxellales</taxon>
        <taxon>Moraxellaceae</taxon>
        <taxon>Acinetobacter</taxon>
    </lineage>
</organism>
<evidence type="ECO:0000313" key="2">
    <source>
        <dbReference type="Proteomes" id="UP000245974"/>
    </source>
</evidence>
<gene>
    <name evidence="1" type="ORF">KPC_1377</name>
</gene>
<proteinExistence type="predicted"/>
<dbReference type="RefSeq" id="WP_228212186.1">
    <property type="nucleotide sequence ID" value="NZ_OOGT01000046.1"/>
</dbReference>
<dbReference type="NCBIfam" id="NF040692">
    <property type="entry name" value="recomb_assoc"/>
    <property type="match status" value="1"/>
</dbReference>
<keyword evidence="2" id="KW-1185">Reference proteome</keyword>
<dbReference type="Proteomes" id="UP000245974">
    <property type="component" value="Unassembled WGS sequence"/>
</dbReference>
<protein>
    <submittedName>
        <fullName evidence="1">Uncharacterized protein</fullName>
    </submittedName>
</protein>
<dbReference type="InParanoid" id="A0A2U3MY17"/>
<evidence type="ECO:0000313" key="1">
    <source>
        <dbReference type="EMBL" id="SPL70199.1"/>
    </source>
</evidence>
<name>A0A2U3MY17_9GAMM</name>
<dbReference type="InterPro" id="IPR048061">
    <property type="entry name" value="GmtX-like"/>
</dbReference>
<dbReference type="AlphaFoldDB" id="A0A2U3MY17"/>
<reference evidence="2" key="1">
    <citation type="submission" date="2018-03" db="EMBL/GenBank/DDBJ databases">
        <authorList>
            <person name="Blom J."/>
        </authorList>
    </citation>
    <scope>NUCLEOTIDE SEQUENCE [LARGE SCALE GENOMIC DNA]</scope>
    <source>
        <strain evidence="2">KPC-SM-21</strain>
    </source>
</reference>
<accession>A0A2U3MY17</accession>
<dbReference type="EMBL" id="OOGT01000046">
    <property type="protein sequence ID" value="SPL70199.1"/>
    <property type="molecule type" value="Genomic_DNA"/>
</dbReference>
<sequence>MASQFKEAQQMIREMISPKQRIDIYDHKHMMSDQAFKLSEQEVRALEYIIHKVSKKWNFRPTKYNELVDEPNKPVFKVSTLNAFRKTLEYLS</sequence>